<feature type="domain" description="NADPH-dependent FMN reductase-like" evidence="1">
    <location>
        <begin position="2"/>
        <end position="65"/>
    </location>
</feature>
<name>A0A9D1R117_9BACT</name>
<dbReference type="Gene3D" id="3.40.50.360">
    <property type="match status" value="1"/>
</dbReference>
<gene>
    <name evidence="2" type="ORF">H9874_09150</name>
</gene>
<feature type="non-terminal residue" evidence="2">
    <location>
        <position position="1"/>
    </location>
</feature>
<dbReference type="SUPFAM" id="SSF52218">
    <property type="entry name" value="Flavoproteins"/>
    <property type="match status" value="1"/>
</dbReference>
<proteinExistence type="predicted"/>
<accession>A0A9D1R117</accession>
<protein>
    <submittedName>
        <fullName evidence="2">NAD(P)H-dependent oxidoreductase</fullName>
    </submittedName>
</protein>
<dbReference type="PANTHER" id="PTHR43741">
    <property type="entry name" value="FMN-DEPENDENT NADH-AZOREDUCTASE 1"/>
    <property type="match status" value="1"/>
</dbReference>
<evidence type="ECO:0000259" key="1">
    <source>
        <dbReference type="Pfam" id="PF03358"/>
    </source>
</evidence>
<comment type="caution">
    <text evidence="2">The sequence shown here is derived from an EMBL/GenBank/DDBJ whole genome shotgun (WGS) entry which is preliminary data.</text>
</comment>
<reference evidence="2" key="2">
    <citation type="submission" date="2021-04" db="EMBL/GenBank/DDBJ databases">
        <authorList>
            <person name="Gilroy R."/>
        </authorList>
    </citation>
    <scope>NUCLEOTIDE SEQUENCE</scope>
    <source>
        <strain evidence="2">ChiSxjej5B17-1746</strain>
    </source>
</reference>
<dbReference type="Pfam" id="PF03358">
    <property type="entry name" value="FMN_red"/>
    <property type="match status" value="1"/>
</dbReference>
<evidence type="ECO:0000313" key="2">
    <source>
        <dbReference type="EMBL" id="HIW79294.1"/>
    </source>
</evidence>
<organism evidence="2 3">
    <name type="scientific">Candidatus Bilophila faecipullorum</name>
    <dbReference type="NCBI Taxonomy" id="2838482"/>
    <lineage>
        <taxon>Bacteria</taxon>
        <taxon>Pseudomonadati</taxon>
        <taxon>Thermodesulfobacteriota</taxon>
        <taxon>Desulfovibrionia</taxon>
        <taxon>Desulfovibrionales</taxon>
        <taxon>Desulfovibrionaceae</taxon>
        <taxon>Bilophila</taxon>
    </lineage>
</organism>
<dbReference type="InterPro" id="IPR029039">
    <property type="entry name" value="Flavoprotein-like_sf"/>
</dbReference>
<dbReference type="InterPro" id="IPR005025">
    <property type="entry name" value="FMN_Rdtase-like_dom"/>
</dbReference>
<dbReference type="EMBL" id="DXGI01000347">
    <property type="protein sequence ID" value="HIW79294.1"/>
    <property type="molecule type" value="Genomic_DNA"/>
</dbReference>
<dbReference type="AlphaFoldDB" id="A0A9D1R117"/>
<evidence type="ECO:0000313" key="3">
    <source>
        <dbReference type="Proteomes" id="UP000824264"/>
    </source>
</evidence>
<dbReference type="InterPro" id="IPR050104">
    <property type="entry name" value="FMN-dep_NADH:Q_OxRdtase_AzoR1"/>
</dbReference>
<dbReference type="Proteomes" id="UP000824264">
    <property type="component" value="Unassembled WGS sequence"/>
</dbReference>
<dbReference type="PANTHER" id="PTHR43741:SF4">
    <property type="entry name" value="FMN-DEPENDENT NADH:QUINONE OXIDOREDUCTASE"/>
    <property type="match status" value="1"/>
</dbReference>
<sequence length="110" mass="12331">EILGKMIAADVIVMATPVYFYTMDAQMKTLIDRCVARYTEISNKAFYFIATAADGEKRSLERTIEGFRGFLYCLEGAQEKGIVYGSGAWKKGDIKESPVLNEAYEMGRHA</sequence>
<reference evidence="2" key="1">
    <citation type="journal article" date="2021" name="PeerJ">
        <title>Extensive microbial diversity within the chicken gut microbiome revealed by metagenomics and culture.</title>
        <authorList>
            <person name="Gilroy R."/>
            <person name="Ravi A."/>
            <person name="Getino M."/>
            <person name="Pursley I."/>
            <person name="Horton D.L."/>
            <person name="Alikhan N.F."/>
            <person name="Baker D."/>
            <person name="Gharbi K."/>
            <person name="Hall N."/>
            <person name="Watson M."/>
            <person name="Adriaenssens E.M."/>
            <person name="Foster-Nyarko E."/>
            <person name="Jarju S."/>
            <person name="Secka A."/>
            <person name="Antonio M."/>
            <person name="Oren A."/>
            <person name="Chaudhuri R.R."/>
            <person name="La Ragione R."/>
            <person name="Hildebrand F."/>
            <person name="Pallen M.J."/>
        </authorList>
    </citation>
    <scope>NUCLEOTIDE SEQUENCE</scope>
    <source>
        <strain evidence="2">ChiSxjej5B17-1746</strain>
    </source>
</reference>
<dbReference type="GO" id="GO:0016491">
    <property type="term" value="F:oxidoreductase activity"/>
    <property type="evidence" value="ECO:0007669"/>
    <property type="project" value="InterPro"/>
</dbReference>